<gene>
    <name evidence="1" type="ORF">CBW46_010840</name>
</gene>
<evidence type="ECO:0000313" key="1">
    <source>
        <dbReference type="EMBL" id="PZE20666.1"/>
    </source>
</evidence>
<accession>A0A2W1NSE1</accession>
<comment type="caution">
    <text evidence="1">The sequence shown here is derived from an EMBL/GenBank/DDBJ whole genome shotgun (WGS) entry which is preliminary data.</text>
</comment>
<dbReference type="EMBL" id="NHRJ02000005">
    <property type="protein sequence ID" value="PZE20666.1"/>
    <property type="molecule type" value="Genomic_DNA"/>
</dbReference>
<dbReference type="RefSeq" id="WP_089200038.1">
    <property type="nucleotide sequence ID" value="NZ_NHRJ02000005.1"/>
</dbReference>
<dbReference type="AlphaFoldDB" id="A0A2W1NSE1"/>
<evidence type="ECO:0000313" key="2">
    <source>
        <dbReference type="Proteomes" id="UP000214746"/>
    </source>
</evidence>
<name>A0A2W1NSE1_PAEXE</name>
<reference evidence="1" key="1">
    <citation type="submission" date="2018-06" db="EMBL/GenBank/DDBJ databases">
        <title>Paenibacillus xerothermodurans sp. nov. an extremely dry heat resistant spore forming bacterium isolated from the soil of Cape Canaveral, Florida.</title>
        <authorList>
            <person name="Seuylemezian A."/>
            <person name="Kaur N."/>
            <person name="Patil P."/>
            <person name="Patil P."/>
            <person name="Mayilraj S."/>
            <person name="Vaishampayan P."/>
        </authorList>
    </citation>
    <scope>NUCLEOTIDE SEQUENCE [LARGE SCALE GENOMIC DNA]</scope>
    <source>
        <strain evidence="1">ATCC 27380</strain>
    </source>
</reference>
<dbReference type="Proteomes" id="UP000214746">
    <property type="component" value="Unassembled WGS sequence"/>
</dbReference>
<protein>
    <submittedName>
        <fullName evidence="1">Uncharacterized protein</fullName>
    </submittedName>
</protein>
<proteinExistence type="predicted"/>
<organism evidence="1 2">
    <name type="scientific">Paenibacillus xerothermodurans</name>
    <dbReference type="NCBI Taxonomy" id="1977292"/>
    <lineage>
        <taxon>Bacteria</taxon>
        <taxon>Bacillati</taxon>
        <taxon>Bacillota</taxon>
        <taxon>Bacilli</taxon>
        <taxon>Bacillales</taxon>
        <taxon>Paenibacillaceae</taxon>
        <taxon>Paenibacillus</taxon>
    </lineage>
</organism>
<sequence length="75" mass="8451">MFHRDSVVQLWRLSALSDAHAPEVVGRLPKGEWLFRGRSGYGHIGDVFVAFHLMNDFTHVEEEDRIAVTSAIASN</sequence>
<keyword evidence="2" id="KW-1185">Reference proteome</keyword>